<dbReference type="EMBL" id="CAUWAG010000006">
    <property type="protein sequence ID" value="CAJ2503434.1"/>
    <property type="molecule type" value="Genomic_DNA"/>
</dbReference>
<gene>
    <name evidence="2" type="ORF">KHLLAP_LOCUS3902</name>
</gene>
<dbReference type="PANTHER" id="PTHR38703">
    <property type="entry name" value="CHROMOSOME 8, WHOLE GENOME SHOTGUN SEQUENCE"/>
    <property type="match status" value="1"/>
</dbReference>
<reference evidence="2" key="1">
    <citation type="submission" date="2023-10" db="EMBL/GenBank/DDBJ databases">
        <authorList>
            <person name="Hackl T."/>
        </authorList>
    </citation>
    <scope>NUCLEOTIDE SEQUENCE</scope>
</reference>
<comment type="caution">
    <text evidence="2">The sequence shown here is derived from an EMBL/GenBank/DDBJ whole genome shotgun (WGS) entry which is preliminary data.</text>
</comment>
<protein>
    <submittedName>
        <fullName evidence="2">Uu.00g108280.m01.CDS01</fullName>
    </submittedName>
</protein>
<evidence type="ECO:0000313" key="2">
    <source>
        <dbReference type="EMBL" id="CAJ2503434.1"/>
    </source>
</evidence>
<organism evidence="2 3">
    <name type="scientific">Anthostomella pinea</name>
    <dbReference type="NCBI Taxonomy" id="933095"/>
    <lineage>
        <taxon>Eukaryota</taxon>
        <taxon>Fungi</taxon>
        <taxon>Dikarya</taxon>
        <taxon>Ascomycota</taxon>
        <taxon>Pezizomycotina</taxon>
        <taxon>Sordariomycetes</taxon>
        <taxon>Xylariomycetidae</taxon>
        <taxon>Xylariales</taxon>
        <taxon>Xylariaceae</taxon>
        <taxon>Anthostomella</taxon>
    </lineage>
</organism>
<name>A0AAI8YG29_9PEZI</name>
<feature type="compositionally biased region" description="Basic and acidic residues" evidence="1">
    <location>
        <begin position="263"/>
        <end position="289"/>
    </location>
</feature>
<sequence length="312" mass="34160">MPNAKDAIKGFMSRSGQHTTTVHETAAPAVQHEVVKPTQHEEVNTALDKEVHQDHYHHKVQPVQDREVLPEQHTHNVAAVEHRDFDHRDNDKTRQALEAEAAKFKDERVIQETARSQSHAAAVQGEHVHHHVHETVQPVVHKETIQPSVVHTAVPIHETHHNAAKHHATSTLPPVNMSEYKKQGGALGGKEERFGSFEGEPSVQSSSIGGATGTHRTETPVRGTSHGDFNPLDAGREHEVGGFRRAGEGGMAGAGMNDMRKERGYGQEYGHERNDSGKGLDSPTGERKQPGLMDKLNPKVDADGDGVAGFMK</sequence>
<dbReference type="PANTHER" id="PTHR38703:SF1">
    <property type="entry name" value="ALLERGEN"/>
    <property type="match status" value="1"/>
</dbReference>
<evidence type="ECO:0000313" key="3">
    <source>
        <dbReference type="Proteomes" id="UP001295740"/>
    </source>
</evidence>
<feature type="region of interest" description="Disordered" evidence="1">
    <location>
        <begin position="263"/>
        <end position="312"/>
    </location>
</feature>
<accession>A0AAI8YG29</accession>
<evidence type="ECO:0000256" key="1">
    <source>
        <dbReference type="SAM" id="MobiDB-lite"/>
    </source>
</evidence>
<feature type="region of interest" description="Disordered" evidence="1">
    <location>
        <begin position="196"/>
        <end position="236"/>
    </location>
</feature>
<dbReference type="Proteomes" id="UP001295740">
    <property type="component" value="Unassembled WGS sequence"/>
</dbReference>
<dbReference type="AlphaFoldDB" id="A0AAI8YG29"/>
<keyword evidence="3" id="KW-1185">Reference proteome</keyword>
<proteinExistence type="predicted"/>